<dbReference type="OrthoDB" id="5869220at2"/>
<sequence>METSNKLLLATLFSHTIAVGAFAAVPNTFSAGSPALASEVNENFSQLDSRLTALEGSESDSYITVEVDCS</sequence>
<reference evidence="2 3" key="2">
    <citation type="submission" date="2014-09" db="EMBL/GenBank/DDBJ databases">
        <authorList>
            <consortium name="NBRP consortium"/>
            <person name="Sawabe T."/>
            <person name="Meirelles P."/>
            <person name="Nakanishi M."/>
            <person name="Sayaka M."/>
            <person name="Hattori M."/>
            <person name="Ohkuma M."/>
        </authorList>
    </citation>
    <scope>NUCLEOTIDE SEQUENCE [LARGE SCALE GENOMIC DNA]</scope>
    <source>
        <strain evidence="2 3">JCM 19240</strain>
    </source>
</reference>
<gene>
    <name evidence="2" type="ORF">JCM19240_2175</name>
</gene>
<feature type="signal peptide" evidence="1">
    <location>
        <begin position="1"/>
        <end position="23"/>
    </location>
</feature>
<reference evidence="2 3" key="1">
    <citation type="submission" date="2014-09" db="EMBL/GenBank/DDBJ databases">
        <title>Vibrio maritimus JCM 19240. (C210) whole genome shotgun sequence.</title>
        <authorList>
            <person name="Sawabe T."/>
            <person name="Meirelles P."/>
            <person name="Nakanishi M."/>
            <person name="Sayaka M."/>
            <person name="Hattori M."/>
            <person name="Ohkuma M."/>
        </authorList>
    </citation>
    <scope>NUCLEOTIDE SEQUENCE [LARGE SCALE GENOMIC DNA]</scope>
    <source>
        <strain evidence="2 3">JCM 19240</strain>
    </source>
</reference>
<dbReference type="EMBL" id="BBMT01000003">
    <property type="protein sequence ID" value="GAL33479.1"/>
    <property type="molecule type" value="Genomic_DNA"/>
</dbReference>
<dbReference type="AlphaFoldDB" id="A0A090T439"/>
<keyword evidence="3" id="KW-1185">Reference proteome</keyword>
<comment type="caution">
    <text evidence="2">The sequence shown here is derived from an EMBL/GenBank/DDBJ whole genome shotgun (WGS) entry which is preliminary data.</text>
</comment>
<protein>
    <submittedName>
        <fullName evidence="2">Uncharacterized protein</fullName>
    </submittedName>
</protein>
<name>A0A090T439_9VIBR</name>
<keyword evidence="1" id="KW-0732">Signal</keyword>
<dbReference type="Proteomes" id="UP000029224">
    <property type="component" value="Unassembled WGS sequence"/>
</dbReference>
<evidence type="ECO:0000313" key="3">
    <source>
        <dbReference type="Proteomes" id="UP000029224"/>
    </source>
</evidence>
<accession>A0A090T439</accession>
<proteinExistence type="predicted"/>
<feature type="chain" id="PRO_5001864942" evidence="1">
    <location>
        <begin position="24"/>
        <end position="70"/>
    </location>
</feature>
<evidence type="ECO:0000256" key="1">
    <source>
        <dbReference type="SAM" id="SignalP"/>
    </source>
</evidence>
<evidence type="ECO:0000313" key="2">
    <source>
        <dbReference type="EMBL" id="GAL33479.1"/>
    </source>
</evidence>
<organism evidence="2 3">
    <name type="scientific">Vibrio maritimus</name>
    <dbReference type="NCBI Taxonomy" id="990268"/>
    <lineage>
        <taxon>Bacteria</taxon>
        <taxon>Pseudomonadati</taxon>
        <taxon>Pseudomonadota</taxon>
        <taxon>Gammaproteobacteria</taxon>
        <taxon>Vibrionales</taxon>
        <taxon>Vibrionaceae</taxon>
        <taxon>Vibrio</taxon>
    </lineage>
</organism>